<proteinExistence type="predicted"/>
<dbReference type="AlphaFoldDB" id="A0A2I2FC83"/>
<organism evidence="1 2">
    <name type="scientific">Aspergillus candidus</name>
    <dbReference type="NCBI Taxonomy" id="41067"/>
    <lineage>
        <taxon>Eukaryota</taxon>
        <taxon>Fungi</taxon>
        <taxon>Dikarya</taxon>
        <taxon>Ascomycota</taxon>
        <taxon>Pezizomycotina</taxon>
        <taxon>Eurotiomycetes</taxon>
        <taxon>Eurotiomycetidae</taxon>
        <taxon>Eurotiales</taxon>
        <taxon>Aspergillaceae</taxon>
        <taxon>Aspergillus</taxon>
        <taxon>Aspergillus subgen. Circumdati</taxon>
    </lineage>
</organism>
<sequence length="76" mass="8409">MERRRLISCHSAAAWCGVWWDKSACEWNDRSDARGQVSAAGCINRESTEISVKSCACLGSRPRCKGANKFWTLATA</sequence>
<accession>A0A2I2FC83</accession>
<gene>
    <name evidence="1" type="ORF">BDW47DRAFT_105558</name>
</gene>
<dbReference type="GeneID" id="36519759"/>
<protein>
    <submittedName>
        <fullName evidence="1">Uncharacterized protein</fullName>
    </submittedName>
</protein>
<dbReference type="EMBL" id="KZ559137">
    <property type="protein sequence ID" value="PLB38240.1"/>
    <property type="molecule type" value="Genomic_DNA"/>
</dbReference>
<evidence type="ECO:0000313" key="2">
    <source>
        <dbReference type="Proteomes" id="UP000234585"/>
    </source>
</evidence>
<dbReference type="RefSeq" id="XP_024672252.1">
    <property type="nucleotide sequence ID" value="XM_024812599.1"/>
</dbReference>
<reference evidence="1 2" key="1">
    <citation type="submission" date="2017-12" db="EMBL/GenBank/DDBJ databases">
        <authorList>
            <consortium name="DOE Joint Genome Institute"/>
            <person name="Haridas S."/>
            <person name="Kjaerbolling I."/>
            <person name="Vesth T.C."/>
            <person name="Frisvad J.C."/>
            <person name="Nybo J.L."/>
            <person name="Theobald S."/>
            <person name="Kuo A."/>
            <person name="Bowyer P."/>
            <person name="Matsuda Y."/>
            <person name="Mondo S."/>
            <person name="Lyhne E.K."/>
            <person name="Kogle M.E."/>
            <person name="Clum A."/>
            <person name="Lipzen A."/>
            <person name="Salamov A."/>
            <person name="Ngan C.Y."/>
            <person name="Daum C."/>
            <person name="Chiniquy J."/>
            <person name="Barry K."/>
            <person name="LaButti K."/>
            <person name="Simmons B.A."/>
            <person name="Magnuson J.K."/>
            <person name="Mortensen U.H."/>
            <person name="Larsen T.O."/>
            <person name="Grigoriev I.V."/>
            <person name="Baker S.E."/>
            <person name="Andersen M.R."/>
            <person name="Nordberg H.P."/>
            <person name="Cantor M.N."/>
            <person name="Hua S.X."/>
        </authorList>
    </citation>
    <scope>NUCLEOTIDE SEQUENCE [LARGE SCALE GENOMIC DNA]</scope>
    <source>
        <strain evidence="1 2">CBS 102.13</strain>
    </source>
</reference>
<keyword evidence="2" id="KW-1185">Reference proteome</keyword>
<evidence type="ECO:0000313" key="1">
    <source>
        <dbReference type="EMBL" id="PLB38240.1"/>
    </source>
</evidence>
<name>A0A2I2FC83_ASPCN</name>
<dbReference type="Proteomes" id="UP000234585">
    <property type="component" value="Unassembled WGS sequence"/>
</dbReference>